<organism evidence="3 4">
    <name type="scientific">Mycolicibacterium iranicum</name>
    <name type="common">Mycobacterium iranicum</name>
    <dbReference type="NCBI Taxonomy" id="912594"/>
    <lineage>
        <taxon>Bacteria</taxon>
        <taxon>Bacillati</taxon>
        <taxon>Actinomycetota</taxon>
        <taxon>Actinomycetes</taxon>
        <taxon>Mycobacteriales</taxon>
        <taxon>Mycobacteriaceae</taxon>
        <taxon>Mycolicibacterium</taxon>
    </lineage>
</organism>
<feature type="chain" id="PRO_5038679274" description="DUF732 domain-containing protein" evidence="1">
    <location>
        <begin position="29"/>
        <end position="115"/>
    </location>
</feature>
<evidence type="ECO:0000313" key="3">
    <source>
        <dbReference type="EMBL" id="MBB2991129.1"/>
    </source>
</evidence>
<name>A0A839Q5E3_MYCIR</name>
<dbReference type="Pfam" id="PF05305">
    <property type="entry name" value="DUF732"/>
    <property type="match status" value="1"/>
</dbReference>
<comment type="caution">
    <text evidence="3">The sequence shown here is derived from an EMBL/GenBank/DDBJ whole genome shotgun (WGS) entry which is preliminary data.</text>
</comment>
<dbReference type="AlphaFoldDB" id="A0A839Q5E3"/>
<feature type="domain" description="DUF732" evidence="2">
    <location>
        <begin position="31"/>
        <end position="107"/>
    </location>
</feature>
<evidence type="ECO:0000313" key="4">
    <source>
        <dbReference type="Proteomes" id="UP000550501"/>
    </source>
</evidence>
<keyword evidence="1" id="KW-0732">Signal</keyword>
<evidence type="ECO:0000256" key="1">
    <source>
        <dbReference type="SAM" id="SignalP"/>
    </source>
</evidence>
<dbReference type="Proteomes" id="UP000550501">
    <property type="component" value="Unassembled WGS sequence"/>
</dbReference>
<gene>
    <name evidence="3" type="ORF">FHR72_002602</name>
</gene>
<sequence length="115" mass="11646">MRVPTAGRLLATGCAAVALVAAAPLAHATDADAAFLAVVAELGLDFQTPDEAIEAGNNVCDVVSEGSANHVDPARIRNDIVTSLLDEGVNGEQATRLMVGAVNAYCPVYNAVVAG</sequence>
<keyword evidence="4" id="KW-1185">Reference proteome</keyword>
<dbReference type="RefSeq" id="WP_183468400.1">
    <property type="nucleotide sequence ID" value="NZ_JACHVU010000004.1"/>
</dbReference>
<accession>A0A839Q5E3</accession>
<proteinExistence type="predicted"/>
<feature type="signal peptide" evidence="1">
    <location>
        <begin position="1"/>
        <end position="28"/>
    </location>
</feature>
<evidence type="ECO:0000259" key="2">
    <source>
        <dbReference type="Pfam" id="PF05305"/>
    </source>
</evidence>
<protein>
    <recommendedName>
        <fullName evidence="2">DUF732 domain-containing protein</fullName>
    </recommendedName>
</protein>
<reference evidence="3 4" key="1">
    <citation type="submission" date="2020-08" db="EMBL/GenBank/DDBJ databases">
        <title>The Agave Microbiome: Exploring the role of microbial communities in plant adaptations to desert environments.</title>
        <authorList>
            <person name="Partida-Martinez L.P."/>
        </authorList>
    </citation>
    <scope>NUCLEOTIDE SEQUENCE [LARGE SCALE GENOMIC DNA]</scope>
    <source>
        <strain evidence="3 4">AT2.18</strain>
    </source>
</reference>
<dbReference type="InterPro" id="IPR007969">
    <property type="entry name" value="DUF732"/>
</dbReference>
<dbReference type="EMBL" id="JACHVU010000004">
    <property type="protein sequence ID" value="MBB2991129.1"/>
    <property type="molecule type" value="Genomic_DNA"/>
</dbReference>